<keyword evidence="1" id="KW-0472">Membrane</keyword>
<dbReference type="InterPro" id="IPR021309">
    <property type="entry name" value="YgaP-like_TM"/>
</dbReference>
<name>A0AAW9PWU0_9CYAN</name>
<dbReference type="EMBL" id="JAZBJZ010000039">
    <property type="protein sequence ID" value="MEE3717326.1"/>
    <property type="molecule type" value="Genomic_DNA"/>
</dbReference>
<proteinExistence type="predicted"/>
<protein>
    <submittedName>
        <fullName evidence="3">DUF2892 domain-containing protein</fullName>
    </submittedName>
</protein>
<keyword evidence="1" id="KW-1133">Transmembrane helix</keyword>
<dbReference type="AlphaFoldDB" id="A0AAW9PWU0"/>
<comment type="caution">
    <text evidence="3">The sequence shown here is derived from an EMBL/GenBank/DDBJ whole genome shotgun (WGS) entry which is preliminary data.</text>
</comment>
<reference evidence="3" key="1">
    <citation type="submission" date="2024-01" db="EMBL/GenBank/DDBJ databases">
        <title>Bank of Algae and Cyanobacteria of the Azores (BACA) strain genomes.</title>
        <authorList>
            <person name="Luz R."/>
            <person name="Cordeiro R."/>
            <person name="Fonseca A."/>
            <person name="Goncalves V."/>
        </authorList>
    </citation>
    <scope>NUCLEOTIDE SEQUENCE</scope>
    <source>
        <strain evidence="3">BACA0141</strain>
    </source>
</reference>
<evidence type="ECO:0000256" key="1">
    <source>
        <dbReference type="SAM" id="Phobius"/>
    </source>
</evidence>
<gene>
    <name evidence="3" type="ORF">V2H45_11250</name>
</gene>
<accession>A0AAW9PWU0</accession>
<dbReference type="Proteomes" id="UP001333818">
    <property type="component" value="Unassembled WGS sequence"/>
</dbReference>
<dbReference type="Pfam" id="PF11127">
    <property type="entry name" value="YgaP-like_TM"/>
    <property type="match status" value="1"/>
</dbReference>
<feature type="domain" description="Inner membrane protein YgaP-like transmembrane" evidence="2">
    <location>
        <begin position="1"/>
        <end position="65"/>
    </location>
</feature>
<feature type="transmembrane region" description="Helical" evidence="1">
    <location>
        <begin position="36"/>
        <end position="59"/>
    </location>
</feature>
<dbReference type="RefSeq" id="WP_330483755.1">
    <property type="nucleotide sequence ID" value="NZ_JAZBJZ010000039.1"/>
</dbReference>
<organism evidence="3 4">
    <name type="scientific">Tumidithrix elongata BACA0141</name>
    <dbReference type="NCBI Taxonomy" id="2716417"/>
    <lineage>
        <taxon>Bacteria</taxon>
        <taxon>Bacillati</taxon>
        <taxon>Cyanobacteriota</taxon>
        <taxon>Cyanophyceae</taxon>
        <taxon>Pseudanabaenales</taxon>
        <taxon>Pseudanabaenaceae</taxon>
        <taxon>Tumidithrix</taxon>
        <taxon>Tumidithrix elongata</taxon>
    </lineage>
</organism>
<evidence type="ECO:0000313" key="4">
    <source>
        <dbReference type="Proteomes" id="UP001333818"/>
    </source>
</evidence>
<sequence length="76" mass="8360">MKTNVGVSDRLIRLLLSSIFLYLGLVPFNNSTLGTGFLIFGGVAFLTGLVGFCGLYRLLGIRTDRPQKQIPCLRLN</sequence>
<feature type="transmembrane region" description="Helical" evidence="1">
    <location>
        <begin position="12"/>
        <end position="30"/>
    </location>
</feature>
<evidence type="ECO:0000313" key="3">
    <source>
        <dbReference type="EMBL" id="MEE3717326.1"/>
    </source>
</evidence>
<evidence type="ECO:0000259" key="2">
    <source>
        <dbReference type="Pfam" id="PF11127"/>
    </source>
</evidence>
<keyword evidence="1" id="KW-0812">Transmembrane</keyword>
<keyword evidence="4" id="KW-1185">Reference proteome</keyword>